<proteinExistence type="predicted"/>
<dbReference type="RefSeq" id="WP_307397763.1">
    <property type="nucleotide sequence ID" value="NZ_BAAADK010000020.1"/>
</dbReference>
<evidence type="ECO:0000313" key="2">
    <source>
        <dbReference type="Proteomes" id="UP001235840"/>
    </source>
</evidence>
<name>A0ABT9W4N1_9BACI</name>
<sequence>MSNIEGYGTITFAVSTNAEGKVVTEALEIIVHRFEKWCEEQSLKDSDIKIHDYDVSVEQFFDNDEDES</sequence>
<comment type="caution">
    <text evidence="1">The sequence shown here is derived from an EMBL/GenBank/DDBJ whole genome shotgun (WGS) entry which is preliminary data.</text>
</comment>
<dbReference type="Proteomes" id="UP001235840">
    <property type="component" value="Unassembled WGS sequence"/>
</dbReference>
<reference evidence="1 2" key="1">
    <citation type="submission" date="2023-07" db="EMBL/GenBank/DDBJ databases">
        <title>Genomic Encyclopedia of Type Strains, Phase IV (KMG-IV): sequencing the most valuable type-strain genomes for metagenomic binning, comparative biology and taxonomic classification.</title>
        <authorList>
            <person name="Goeker M."/>
        </authorList>
    </citation>
    <scope>NUCLEOTIDE SEQUENCE [LARGE SCALE GENOMIC DNA]</scope>
    <source>
        <strain evidence="1 2">DSM 12751</strain>
    </source>
</reference>
<keyword evidence="2" id="KW-1185">Reference proteome</keyword>
<evidence type="ECO:0000313" key="1">
    <source>
        <dbReference type="EMBL" id="MDQ0168203.1"/>
    </source>
</evidence>
<protein>
    <submittedName>
        <fullName evidence="1">Uncharacterized protein</fullName>
    </submittedName>
</protein>
<accession>A0ABT9W4N1</accession>
<organism evidence="1 2">
    <name type="scientific">Caldalkalibacillus horti</name>
    <dbReference type="NCBI Taxonomy" id="77523"/>
    <lineage>
        <taxon>Bacteria</taxon>
        <taxon>Bacillati</taxon>
        <taxon>Bacillota</taxon>
        <taxon>Bacilli</taxon>
        <taxon>Bacillales</taxon>
        <taxon>Bacillaceae</taxon>
        <taxon>Caldalkalibacillus</taxon>
    </lineage>
</organism>
<gene>
    <name evidence="1" type="ORF">J2S11_004155</name>
</gene>
<dbReference type="EMBL" id="JAUSTY010000025">
    <property type="protein sequence ID" value="MDQ0168203.1"/>
    <property type="molecule type" value="Genomic_DNA"/>
</dbReference>